<protein>
    <submittedName>
        <fullName evidence="1">Uncharacterized protein</fullName>
    </submittedName>
</protein>
<evidence type="ECO:0000313" key="1">
    <source>
        <dbReference type="EMBL" id="KAL2067309.1"/>
    </source>
</evidence>
<reference evidence="1 2" key="1">
    <citation type="journal article" date="2024" name="Commun. Biol.">
        <title>Comparative genomic analysis of thermophilic fungi reveals convergent evolutionary adaptations and gene losses.</title>
        <authorList>
            <person name="Steindorff A.S."/>
            <person name="Aguilar-Pontes M.V."/>
            <person name="Robinson A.J."/>
            <person name="Andreopoulos B."/>
            <person name="LaButti K."/>
            <person name="Kuo A."/>
            <person name="Mondo S."/>
            <person name="Riley R."/>
            <person name="Otillar R."/>
            <person name="Haridas S."/>
            <person name="Lipzen A."/>
            <person name="Grimwood J."/>
            <person name="Schmutz J."/>
            <person name="Clum A."/>
            <person name="Reid I.D."/>
            <person name="Moisan M.C."/>
            <person name="Butler G."/>
            <person name="Nguyen T.T.M."/>
            <person name="Dewar K."/>
            <person name="Conant G."/>
            <person name="Drula E."/>
            <person name="Henrissat B."/>
            <person name="Hansel C."/>
            <person name="Singer S."/>
            <person name="Hutchinson M.I."/>
            <person name="de Vries R.P."/>
            <person name="Natvig D.O."/>
            <person name="Powell A.J."/>
            <person name="Tsang A."/>
            <person name="Grigoriev I.V."/>
        </authorList>
    </citation>
    <scope>NUCLEOTIDE SEQUENCE [LARGE SCALE GENOMIC DNA]</scope>
    <source>
        <strain evidence="1 2">CBS 494.80</strain>
    </source>
</reference>
<proteinExistence type="predicted"/>
<gene>
    <name evidence="1" type="ORF">VTL71DRAFT_1733</name>
</gene>
<dbReference type="EMBL" id="JAZHXI010000010">
    <property type="protein sequence ID" value="KAL2067309.1"/>
    <property type="molecule type" value="Genomic_DNA"/>
</dbReference>
<keyword evidence="2" id="KW-1185">Reference proteome</keyword>
<accession>A0ABR4CDN3</accession>
<sequence>MVFPEPHQAEAFSQFENFNDWTCPTCYKRISASRPPIYNADNCSCDDIAAYHTGYLSEPATYNHQFYNPDIASPVYNQAQSINSSSASVPCPEGPEHEDLNLQIGNAYLPLAAAPGLNELQHQQRASSSHPEMSYLLHRFLNDPQILPSETSVYDTERAACDAPAPSDANFNFKPDFLSQEIHLQSSRKTKRGSPYSKLSWVSESSSRGNISIESWGMDVLSGAGDWAGERGYANTAAYAMVLSETSDRAVFAGSDELR</sequence>
<evidence type="ECO:0000313" key="2">
    <source>
        <dbReference type="Proteomes" id="UP001595075"/>
    </source>
</evidence>
<dbReference type="Proteomes" id="UP001595075">
    <property type="component" value="Unassembled WGS sequence"/>
</dbReference>
<name>A0ABR4CDN3_9HELO</name>
<comment type="caution">
    <text evidence="1">The sequence shown here is derived from an EMBL/GenBank/DDBJ whole genome shotgun (WGS) entry which is preliminary data.</text>
</comment>
<organism evidence="1 2">
    <name type="scientific">Oculimacula yallundae</name>
    <dbReference type="NCBI Taxonomy" id="86028"/>
    <lineage>
        <taxon>Eukaryota</taxon>
        <taxon>Fungi</taxon>
        <taxon>Dikarya</taxon>
        <taxon>Ascomycota</taxon>
        <taxon>Pezizomycotina</taxon>
        <taxon>Leotiomycetes</taxon>
        <taxon>Helotiales</taxon>
        <taxon>Ploettnerulaceae</taxon>
        <taxon>Oculimacula</taxon>
    </lineage>
</organism>